<protein>
    <recommendedName>
        <fullName evidence="4">Lipoprotein</fullName>
    </recommendedName>
</protein>
<gene>
    <name evidence="2" type="ordered locus">MYSTI_07190</name>
</gene>
<name>L7ULQ7_MYXSD</name>
<sequence>MTSRTPLPLLAVFAILAWLTPRGSFAQDAHTGMVSHGSHITVPSGTVDDWALHVSPRDMGFEEPRSEKDNAFLKFECYVVQINQYTWQVVARYKMRPWEGEGLWHNGFANYLLVRK</sequence>
<keyword evidence="1" id="KW-0732">Signal</keyword>
<reference evidence="2 3" key="1">
    <citation type="journal article" date="2013" name="Genome Announc.">
        <title>Complete genome sequence of Myxococcus stipitatus strain DSM 14675, a fruiting myxobacterium.</title>
        <authorList>
            <person name="Huntley S."/>
            <person name="Kneip S."/>
            <person name="Treuner-Lange A."/>
            <person name="Sogaard-Andersen L."/>
        </authorList>
    </citation>
    <scope>NUCLEOTIDE SEQUENCE [LARGE SCALE GENOMIC DNA]</scope>
    <source>
        <strain evidence="3">DSM 14675 / JCM 12634 / Mx s8</strain>
    </source>
</reference>
<feature type="signal peptide" evidence="1">
    <location>
        <begin position="1"/>
        <end position="26"/>
    </location>
</feature>
<feature type="chain" id="PRO_5003984202" description="Lipoprotein" evidence="1">
    <location>
        <begin position="27"/>
        <end position="116"/>
    </location>
</feature>
<evidence type="ECO:0000313" key="3">
    <source>
        <dbReference type="Proteomes" id="UP000011131"/>
    </source>
</evidence>
<dbReference type="EMBL" id="CP004025">
    <property type="protein sequence ID" value="AGC48462.1"/>
    <property type="molecule type" value="Genomic_DNA"/>
</dbReference>
<keyword evidence="3" id="KW-1185">Reference proteome</keyword>
<dbReference type="STRING" id="1278073.MYSTI_07190"/>
<evidence type="ECO:0008006" key="4">
    <source>
        <dbReference type="Google" id="ProtNLM"/>
    </source>
</evidence>
<organism evidence="2 3">
    <name type="scientific">Myxococcus stipitatus (strain DSM 14675 / JCM 12634 / Mx s8)</name>
    <dbReference type="NCBI Taxonomy" id="1278073"/>
    <lineage>
        <taxon>Bacteria</taxon>
        <taxon>Pseudomonadati</taxon>
        <taxon>Myxococcota</taxon>
        <taxon>Myxococcia</taxon>
        <taxon>Myxococcales</taxon>
        <taxon>Cystobacterineae</taxon>
        <taxon>Myxococcaceae</taxon>
        <taxon>Myxococcus</taxon>
    </lineage>
</organism>
<dbReference type="KEGG" id="msd:MYSTI_07190"/>
<evidence type="ECO:0000256" key="1">
    <source>
        <dbReference type="SAM" id="SignalP"/>
    </source>
</evidence>
<dbReference type="HOGENOM" id="CLU_2094216_0_0_7"/>
<dbReference type="AlphaFoldDB" id="L7ULQ7"/>
<proteinExistence type="predicted"/>
<accession>L7ULQ7</accession>
<dbReference type="RefSeq" id="WP_015352716.1">
    <property type="nucleotide sequence ID" value="NC_020126.1"/>
</dbReference>
<dbReference type="Proteomes" id="UP000011131">
    <property type="component" value="Chromosome"/>
</dbReference>
<dbReference type="OrthoDB" id="5382746at2"/>
<dbReference type="PATRIC" id="fig|1278073.3.peg.7305"/>
<evidence type="ECO:0000313" key="2">
    <source>
        <dbReference type="EMBL" id="AGC48462.1"/>
    </source>
</evidence>